<dbReference type="Pfam" id="PF00534">
    <property type="entry name" value="Glycos_transf_1"/>
    <property type="match status" value="1"/>
</dbReference>
<feature type="domain" description="Glycosyl transferase family 1" evidence="1">
    <location>
        <begin position="187"/>
        <end position="334"/>
    </location>
</feature>
<dbReference type="InterPro" id="IPR028098">
    <property type="entry name" value="Glyco_trans_4-like_N"/>
</dbReference>
<sequence>MKILHIITTLSSGGAEKMLVDLIVEMKKQDVICEVAVLTKKDDFFSERLLEHDVKIYWGPTEKVYKVKNIFFIRNILKANYYDAIHTHLFASQLFIPIAIKSLFCSSNLVTTEHNTQNKRRNNRIFFILDRWMYKQYDKIIAITNATKDSLAEYIKETEYKTIVIENGIDLQQYEVATTHDRTSIVSSINESDKIILMVAAMRKQKDHETLIRASKMLPECYQIVFVGDGERLDEVKEYAIQYGNSRIHFLGRRTDVPSIMKAADIFVLSSRWEGFGLVAVEAMATGLPVIASDVPGLRDVVRDAGGTLFEVGNEQDLAKKIITIAHNSPILEKSFNVNKYSIINTVSMYIDVYKNLNSLKKGH</sequence>
<accession>A0A9X3L8Q0</accession>
<keyword evidence="4" id="KW-1185">Reference proteome</keyword>
<dbReference type="GO" id="GO:0016757">
    <property type="term" value="F:glycosyltransferase activity"/>
    <property type="evidence" value="ECO:0007669"/>
    <property type="project" value="UniProtKB-KW"/>
</dbReference>
<evidence type="ECO:0000313" key="4">
    <source>
        <dbReference type="Proteomes" id="UP001152172"/>
    </source>
</evidence>
<dbReference type="InterPro" id="IPR001296">
    <property type="entry name" value="Glyco_trans_1"/>
</dbReference>
<dbReference type="EC" id="2.4.-.-" evidence="3"/>
<evidence type="ECO:0000259" key="2">
    <source>
        <dbReference type="Pfam" id="PF13439"/>
    </source>
</evidence>
<name>A0A9X3L8Q0_9BACI</name>
<dbReference type="RefSeq" id="WP_269920684.1">
    <property type="nucleotide sequence ID" value="NZ_JAMKBI010000001.1"/>
</dbReference>
<reference evidence="3" key="1">
    <citation type="submission" date="2022-05" db="EMBL/GenBank/DDBJ databases">
        <authorList>
            <person name="Colautti A."/>
            <person name="Iacumin L."/>
        </authorList>
    </citation>
    <scope>NUCLEOTIDE SEQUENCE</scope>
    <source>
        <strain evidence="3">DSM 30747</strain>
    </source>
</reference>
<dbReference type="PANTHER" id="PTHR12526">
    <property type="entry name" value="GLYCOSYLTRANSFERASE"/>
    <property type="match status" value="1"/>
</dbReference>
<dbReference type="Proteomes" id="UP001152172">
    <property type="component" value="Unassembled WGS sequence"/>
</dbReference>
<evidence type="ECO:0000313" key="3">
    <source>
        <dbReference type="EMBL" id="MCZ8532011.1"/>
    </source>
</evidence>
<dbReference type="AlphaFoldDB" id="A0A9X3L8Q0"/>
<comment type="caution">
    <text evidence="3">The sequence shown here is derived from an EMBL/GenBank/DDBJ whole genome shotgun (WGS) entry which is preliminary data.</text>
</comment>
<dbReference type="SUPFAM" id="SSF53756">
    <property type="entry name" value="UDP-Glycosyltransferase/glycogen phosphorylase"/>
    <property type="match status" value="1"/>
</dbReference>
<evidence type="ECO:0000259" key="1">
    <source>
        <dbReference type="Pfam" id="PF00534"/>
    </source>
</evidence>
<gene>
    <name evidence="3" type="ORF">M9R61_01460</name>
</gene>
<protein>
    <submittedName>
        <fullName evidence="3">Glycosyltransferase</fullName>
        <ecNumber evidence="3">2.4.-.-</ecNumber>
    </submittedName>
</protein>
<feature type="domain" description="Glycosyltransferase subfamily 4-like N-terminal" evidence="2">
    <location>
        <begin position="13"/>
        <end position="172"/>
    </location>
</feature>
<dbReference type="PANTHER" id="PTHR12526:SF630">
    <property type="entry name" value="GLYCOSYLTRANSFERASE"/>
    <property type="match status" value="1"/>
</dbReference>
<organism evidence="3 4">
    <name type="scientific">Psychrobacillus psychrodurans</name>
    <dbReference type="NCBI Taxonomy" id="126157"/>
    <lineage>
        <taxon>Bacteria</taxon>
        <taxon>Bacillati</taxon>
        <taxon>Bacillota</taxon>
        <taxon>Bacilli</taxon>
        <taxon>Bacillales</taxon>
        <taxon>Bacillaceae</taxon>
        <taxon>Psychrobacillus</taxon>
    </lineage>
</organism>
<dbReference type="Gene3D" id="3.40.50.2000">
    <property type="entry name" value="Glycogen Phosphorylase B"/>
    <property type="match status" value="2"/>
</dbReference>
<keyword evidence="3" id="KW-0808">Transferase</keyword>
<proteinExistence type="predicted"/>
<dbReference type="Pfam" id="PF13439">
    <property type="entry name" value="Glyco_transf_4"/>
    <property type="match status" value="1"/>
</dbReference>
<keyword evidence="3" id="KW-0328">Glycosyltransferase</keyword>
<dbReference type="EMBL" id="JAMKBI010000001">
    <property type="protein sequence ID" value="MCZ8532011.1"/>
    <property type="molecule type" value="Genomic_DNA"/>
</dbReference>